<reference evidence="4" key="1">
    <citation type="submission" date="2025-08" db="UniProtKB">
        <authorList>
            <consortium name="RefSeq"/>
        </authorList>
    </citation>
    <scope>IDENTIFICATION</scope>
    <source>
        <tissue evidence="4">Tentacle</tissue>
    </source>
</reference>
<protein>
    <submittedName>
        <fullName evidence="4">Myosin-3-like</fullName>
    </submittedName>
</protein>
<keyword evidence="2" id="KW-0812">Transmembrane</keyword>
<sequence>MEDLGPVPEPPTQTWAEMVTMRMDESLKENVAPDFDRLTELLPDWDHTKAQLEFDDSNQWGKEIIIGRLSKAGSKIYVIRDERGRYFADPKIPPTLRKAIGEPNLIVQQGLSQEETKAAVSRFLNKAVTKLPAVAGGQMETVADLRTQLGRQNELLQAKNEEIARLNSTQREMNAKMCKMQSEPNPAILAEQTIRRVKLREMTDEIAEIARQKKAAENTLNRITAERDDLLKANADEAALRAAFQELEAENQDLKGRIGELEGEYADQNEATAKSHAAQVADFRQRLSNLLSKKTTAENDFRSAISHLAGKDAELTRMGEEVVESHARERRIMAQMAEKDLQIGQLQETIEDLRGQIGRQQELVADQTRSEEERKAAQKEVETLEVRVAELRTQRKGLERELGLTTKEKIKKLLVKYGIPLAFAVAISSVVGVILSALKSTGAGVKKLGSGLTDLGKKDSSLSSWAAW</sequence>
<evidence type="ECO:0000256" key="2">
    <source>
        <dbReference type="SAM" id="Phobius"/>
    </source>
</evidence>
<accession>A0A6P8ITY0</accession>
<keyword evidence="2" id="KW-1133">Transmembrane helix</keyword>
<keyword evidence="2" id="KW-0472">Membrane</keyword>
<organism evidence="3 4">
    <name type="scientific">Actinia tenebrosa</name>
    <name type="common">Australian red waratah sea anemone</name>
    <dbReference type="NCBI Taxonomy" id="6105"/>
    <lineage>
        <taxon>Eukaryota</taxon>
        <taxon>Metazoa</taxon>
        <taxon>Cnidaria</taxon>
        <taxon>Anthozoa</taxon>
        <taxon>Hexacorallia</taxon>
        <taxon>Actiniaria</taxon>
        <taxon>Actiniidae</taxon>
        <taxon>Actinia</taxon>
    </lineage>
</organism>
<feature type="transmembrane region" description="Helical" evidence="2">
    <location>
        <begin position="417"/>
        <end position="438"/>
    </location>
</feature>
<keyword evidence="1" id="KW-0175">Coiled coil</keyword>
<dbReference type="AlphaFoldDB" id="A0A6P8ITY0"/>
<name>A0A6P8ITY0_ACTTE</name>
<evidence type="ECO:0000256" key="1">
    <source>
        <dbReference type="SAM" id="Coils"/>
    </source>
</evidence>
<dbReference type="InParanoid" id="A0A6P8ITY0"/>
<keyword evidence="3" id="KW-1185">Reference proteome</keyword>
<dbReference type="KEGG" id="aten:116304844"/>
<feature type="coiled-coil region" evidence="1">
    <location>
        <begin position="336"/>
        <end position="408"/>
    </location>
</feature>
<evidence type="ECO:0000313" key="4">
    <source>
        <dbReference type="RefSeq" id="XP_031570494.1"/>
    </source>
</evidence>
<feature type="coiled-coil region" evidence="1">
    <location>
        <begin position="142"/>
        <end position="300"/>
    </location>
</feature>
<dbReference type="GeneID" id="116304844"/>
<gene>
    <name evidence="4" type="primary">LOC116304844</name>
</gene>
<evidence type="ECO:0000313" key="3">
    <source>
        <dbReference type="Proteomes" id="UP000515163"/>
    </source>
</evidence>
<dbReference type="Proteomes" id="UP000515163">
    <property type="component" value="Unplaced"/>
</dbReference>
<dbReference type="RefSeq" id="XP_031570494.1">
    <property type="nucleotide sequence ID" value="XM_031714634.1"/>
</dbReference>
<proteinExistence type="predicted"/>